<feature type="chain" id="PRO_5030799837" evidence="1">
    <location>
        <begin position="27"/>
        <end position="96"/>
    </location>
</feature>
<dbReference type="EMBL" id="JACLAX010000020">
    <property type="protein sequence ID" value="MBC2670509.1"/>
    <property type="molecule type" value="Genomic_DNA"/>
</dbReference>
<proteinExistence type="predicted"/>
<comment type="caution">
    <text evidence="2">The sequence shown here is derived from an EMBL/GenBank/DDBJ whole genome shotgun (WGS) entry which is preliminary data.</text>
</comment>
<feature type="signal peptide" evidence="1">
    <location>
        <begin position="1"/>
        <end position="26"/>
    </location>
</feature>
<protein>
    <submittedName>
        <fullName evidence="2">Uncharacterized protein</fullName>
    </submittedName>
</protein>
<organism evidence="2 3">
    <name type="scientific">Novosphingobium piscinae</name>
    <dbReference type="NCBI Taxonomy" id="1507448"/>
    <lineage>
        <taxon>Bacteria</taxon>
        <taxon>Pseudomonadati</taxon>
        <taxon>Pseudomonadota</taxon>
        <taxon>Alphaproteobacteria</taxon>
        <taxon>Sphingomonadales</taxon>
        <taxon>Sphingomonadaceae</taxon>
        <taxon>Novosphingobium</taxon>
    </lineage>
</organism>
<keyword evidence="3" id="KW-1185">Reference proteome</keyword>
<dbReference type="RefSeq" id="WP_185680366.1">
    <property type="nucleotide sequence ID" value="NZ_JACLAX010000020.1"/>
</dbReference>
<dbReference type="AlphaFoldDB" id="A0A7X1G100"/>
<dbReference type="Proteomes" id="UP000551327">
    <property type="component" value="Unassembled WGS sequence"/>
</dbReference>
<name>A0A7X1G100_9SPHN</name>
<evidence type="ECO:0000256" key="1">
    <source>
        <dbReference type="SAM" id="SignalP"/>
    </source>
</evidence>
<evidence type="ECO:0000313" key="3">
    <source>
        <dbReference type="Proteomes" id="UP000551327"/>
    </source>
</evidence>
<reference evidence="2 3" key="1">
    <citation type="submission" date="2020-08" db="EMBL/GenBank/DDBJ databases">
        <title>The genome sequence of type strain Novosphingobium piscinae KCTC 42194.</title>
        <authorList>
            <person name="Liu Y."/>
        </authorList>
    </citation>
    <scope>NUCLEOTIDE SEQUENCE [LARGE SCALE GENOMIC DNA]</scope>
    <source>
        <strain evidence="2 3">KCTC 42194</strain>
    </source>
</reference>
<evidence type="ECO:0000313" key="2">
    <source>
        <dbReference type="EMBL" id="MBC2670509.1"/>
    </source>
</evidence>
<sequence>MTKMTFAAKTFAVATFAFGAATMAQAEATGQFQHAGTTYTYVERTSSKGQRVISGSASDGRSFRLIVGQRLVRGTFNGNPVAFSLAEVERTKIAMR</sequence>
<keyword evidence="1" id="KW-0732">Signal</keyword>
<gene>
    <name evidence="2" type="ORF">H7F53_15260</name>
</gene>
<accession>A0A7X1G100</accession>